<dbReference type="Proteomes" id="UP000557566">
    <property type="component" value="Unassembled WGS sequence"/>
</dbReference>
<dbReference type="AlphaFoldDB" id="A0A8H4V7M6"/>
<feature type="signal peptide" evidence="2">
    <location>
        <begin position="1"/>
        <end position="17"/>
    </location>
</feature>
<proteinExistence type="predicted"/>
<feature type="chain" id="PRO_5034520260" description="DUF7707 domain-containing protein" evidence="2">
    <location>
        <begin position="18"/>
        <end position="195"/>
    </location>
</feature>
<keyword evidence="2" id="KW-0732">Signal</keyword>
<evidence type="ECO:0000259" key="3">
    <source>
        <dbReference type="Pfam" id="PF24808"/>
    </source>
</evidence>
<evidence type="ECO:0000256" key="1">
    <source>
        <dbReference type="SAM" id="MobiDB-lite"/>
    </source>
</evidence>
<gene>
    <name evidence="4" type="ORF">G6O67_002511</name>
</gene>
<dbReference type="InterPro" id="IPR056124">
    <property type="entry name" value="DUF7707"/>
</dbReference>
<dbReference type="Pfam" id="PF24808">
    <property type="entry name" value="DUF7707"/>
    <property type="match status" value="1"/>
</dbReference>
<dbReference type="EMBL" id="JAAVMX010000003">
    <property type="protein sequence ID" value="KAF4510635.1"/>
    <property type="molecule type" value="Genomic_DNA"/>
</dbReference>
<dbReference type="OrthoDB" id="2121879at2759"/>
<dbReference type="PANTHER" id="PTHR38118">
    <property type="entry name" value="ANCHORED CELL WALL PROTEIN 11-RELATED"/>
    <property type="match status" value="1"/>
</dbReference>
<organism evidence="4 5">
    <name type="scientific">Ophiocordyceps sinensis</name>
    <dbReference type="NCBI Taxonomy" id="72228"/>
    <lineage>
        <taxon>Eukaryota</taxon>
        <taxon>Fungi</taxon>
        <taxon>Dikarya</taxon>
        <taxon>Ascomycota</taxon>
        <taxon>Pezizomycotina</taxon>
        <taxon>Sordariomycetes</taxon>
        <taxon>Hypocreomycetidae</taxon>
        <taxon>Hypocreales</taxon>
        <taxon>Ophiocordycipitaceae</taxon>
        <taxon>Ophiocordyceps</taxon>
    </lineage>
</organism>
<comment type="caution">
    <text evidence="4">The sequence shown here is derived from an EMBL/GenBank/DDBJ whole genome shotgun (WGS) entry which is preliminary data.</text>
</comment>
<feature type="domain" description="DUF7707" evidence="3">
    <location>
        <begin position="30"/>
        <end position="129"/>
    </location>
</feature>
<protein>
    <recommendedName>
        <fullName evidence="3">DUF7707 domain-containing protein</fullName>
    </recommendedName>
</protein>
<reference evidence="4 5" key="1">
    <citation type="journal article" date="2020" name="Genome Biol. Evol.">
        <title>A new high-quality draft genome assembly of the Chinese cordyceps Ophiocordyceps sinensis.</title>
        <authorList>
            <person name="Shu R."/>
            <person name="Zhang J."/>
            <person name="Meng Q."/>
            <person name="Zhang H."/>
            <person name="Zhou G."/>
            <person name="Li M."/>
            <person name="Wu P."/>
            <person name="Zhao Y."/>
            <person name="Chen C."/>
            <person name="Qin Q."/>
        </authorList>
    </citation>
    <scope>NUCLEOTIDE SEQUENCE [LARGE SCALE GENOMIC DNA]</scope>
    <source>
        <strain evidence="4 5">IOZ07</strain>
    </source>
</reference>
<feature type="region of interest" description="Disordered" evidence="1">
    <location>
        <begin position="129"/>
        <end position="170"/>
    </location>
</feature>
<dbReference type="PANTHER" id="PTHR38118:SF3">
    <property type="entry name" value="ANCHORED CELL WALL PROTEIN 11"/>
    <property type="match status" value="1"/>
</dbReference>
<evidence type="ECO:0000313" key="4">
    <source>
        <dbReference type="EMBL" id="KAF4510635.1"/>
    </source>
</evidence>
<accession>A0A8H4V7M6</accession>
<evidence type="ECO:0000313" key="5">
    <source>
        <dbReference type="Proteomes" id="UP000557566"/>
    </source>
</evidence>
<keyword evidence="5" id="KW-1185">Reference proteome</keyword>
<feature type="compositionally biased region" description="Low complexity" evidence="1">
    <location>
        <begin position="135"/>
        <end position="170"/>
    </location>
</feature>
<name>A0A8H4V7M6_9HYPO</name>
<sequence length="195" mass="20154">MRASTALALLSAVGASAQSTQNYTSELDMRINTNDVPIETRAVWCRAQTDTCGLLCGKNTDKNSCTPDTLNFECTCASNKSMPGLQFYIQTVPTFICDELYKECKVKFAGQADEQKGCDTNIRALCGTTPPPKGPISSSDSGDSSESTTSASPTPQKTSGPVSSSTSGGLAAPTMAPAGNGAAAFAALGLLAYLV</sequence>
<evidence type="ECO:0000256" key="2">
    <source>
        <dbReference type="SAM" id="SignalP"/>
    </source>
</evidence>